<dbReference type="KEGG" id="ppai:E1956_18145"/>
<accession>A0A4P7CYD1</accession>
<comment type="subcellular location">
    <subcellularLocation>
        <location evidence="1">Membrane</location>
        <topology evidence="1">Multi-pass membrane protein</topology>
    </subcellularLocation>
</comment>
<organism evidence="7 8">
    <name type="scientific">Paraburkholderia pallida</name>
    <dbReference type="NCBI Taxonomy" id="2547399"/>
    <lineage>
        <taxon>Bacteria</taxon>
        <taxon>Pseudomonadati</taxon>
        <taxon>Pseudomonadota</taxon>
        <taxon>Betaproteobacteria</taxon>
        <taxon>Burkholderiales</taxon>
        <taxon>Burkholderiaceae</taxon>
        <taxon>Paraburkholderia</taxon>
    </lineage>
</organism>
<keyword evidence="4 6" id="KW-1133">Transmembrane helix</keyword>
<sequence>MSTLSSIGRVGPLLALCRVSNLPTVWSNVLTAAVLAGAASPASGAAVVLLALALSAFYCGGMALNDLCDLGYDSVHQRYRPIPAGRITLARAQTATVALFALALGCLLLAPHREGLAGGAALFAVIAFYDRFHKRFASTVFAMAAARVLVYVVTALALEGAVAGPVWFAGAVQGVWVLLLTFVARRENRAPGGRYAWPVIPWMLAAIALCDGIVLTAFTAQPAWLLAGVGGALLTRVAQRYVRGD</sequence>
<dbReference type="Gene3D" id="1.10.357.140">
    <property type="entry name" value="UbiA prenyltransferase"/>
    <property type="match status" value="1"/>
</dbReference>
<evidence type="ECO:0000313" key="7">
    <source>
        <dbReference type="EMBL" id="QBQ99141.1"/>
    </source>
</evidence>
<dbReference type="RefSeq" id="WP_134751597.1">
    <property type="nucleotide sequence ID" value="NZ_CP038149.1"/>
</dbReference>
<feature type="transmembrane region" description="Helical" evidence="6">
    <location>
        <begin position="89"/>
        <end position="110"/>
    </location>
</feature>
<name>A0A4P7CYD1_9BURK</name>
<evidence type="ECO:0000313" key="8">
    <source>
        <dbReference type="Proteomes" id="UP000295727"/>
    </source>
</evidence>
<dbReference type="Pfam" id="PF01040">
    <property type="entry name" value="UbiA"/>
    <property type="match status" value="1"/>
</dbReference>
<keyword evidence="8" id="KW-1185">Reference proteome</keyword>
<keyword evidence="7" id="KW-0808">Transferase</keyword>
<feature type="transmembrane region" description="Helical" evidence="6">
    <location>
        <begin position="139"/>
        <end position="158"/>
    </location>
</feature>
<evidence type="ECO:0000256" key="5">
    <source>
        <dbReference type="ARBA" id="ARBA00023136"/>
    </source>
</evidence>
<protein>
    <submittedName>
        <fullName evidence="7">Prenyltransferase</fullName>
    </submittedName>
</protein>
<proteinExistence type="predicted"/>
<evidence type="ECO:0000256" key="2">
    <source>
        <dbReference type="ARBA" id="ARBA00022475"/>
    </source>
</evidence>
<evidence type="ECO:0000256" key="6">
    <source>
        <dbReference type="SAM" id="Phobius"/>
    </source>
</evidence>
<keyword evidence="5 6" id="KW-0472">Membrane</keyword>
<gene>
    <name evidence="7" type="ORF">E1956_18145</name>
</gene>
<dbReference type="GO" id="GO:0016765">
    <property type="term" value="F:transferase activity, transferring alkyl or aryl (other than methyl) groups"/>
    <property type="evidence" value="ECO:0007669"/>
    <property type="project" value="InterPro"/>
</dbReference>
<keyword evidence="3 6" id="KW-0812">Transmembrane</keyword>
<feature type="transmembrane region" description="Helical" evidence="6">
    <location>
        <begin position="164"/>
        <end position="183"/>
    </location>
</feature>
<dbReference type="InterPro" id="IPR044878">
    <property type="entry name" value="UbiA_sf"/>
</dbReference>
<dbReference type="OrthoDB" id="508337at2"/>
<evidence type="ECO:0000256" key="3">
    <source>
        <dbReference type="ARBA" id="ARBA00022692"/>
    </source>
</evidence>
<keyword evidence="2" id="KW-1003">Cell membrane</keyword>
<feature type="transmembrane region" description="Helical" evidence="6">
    <location>
        <begin position="195"/>
        <end position="218"/>
    </location>
</feature>
<reference evidence="7 8" key="1">
    <citation type="submission" date="2019-03" db="EMBL/GenBank/DDBJ databases">
        <title>Paraburkholderia sp. 7MH5, isolated from subtropical forest soil.</title>
        <authorList>
            <person name="Gao Z.-H."/>
            <person name="Qiu L.-H."/>
        </authorList>
    </citation>
    <scope>NUCLEOTIDE SEQUENCE [LARGE SCALE GENOMIC DNA]</scope>
    <source>
        <strain evidence="7 8">7MH5</strain>
    </source>
</reference>
<evidence type="ECO:0000256" key="4">
    <source>
        <dbReference type="ARBA" id="ARBA00022989"/>
    </source>
</evidence>
<evidence type="ECO:0000256" key="1">
    <source>
        <dbReference type="ARBA" id="ARBA00004141"/>
    </source>
</evidence>
<dbReference type="AlphaFoldDB" id="A0A4P7CYD1"/>
<dbReference type="InterPro" id="IPR000537">
    <property type="entry name" value="UbiA_prenyltransferase"/>
</dbReference>
<dbReference type="EMBL" id="CP038149">
    <property type="protein sequence ID" value="QBQ99141.1"/>
    <property type="molecule type" value="Genomic_DNA"/>
</dbReference>
<dbReference type="Proteomes" id="UP000295727">
    <property type="component" value="Chromosome 2"/>
</dbReference>
<feature type="transmembrane region" description="Helical" evidence="6">
    <location>
        <begin position="116"/>
        <end position="132"/>
    </location>
</feature>
<dbReference type="GO" id="GO:0016020">
    <property type="term" value="C:membrane"/>
    <property type="evidence" value="ECO:0007669"/>
    <property type="project" value="UniProtKB-SubCell"/>
</dbReference>